<dbReference type="GO" id="GO:0009097">
    <property type="term" value="P:isoleucine biosynthetic process"/>
    <property type="evidence" value="ECO:0007669"/>
    <property type="project" value="UniProtKB-UniRule"/>
</dbReference>
<dbReference type="CDD" id="cd07941">
    <property type="entry name" value="DRE_TIM_LeuA3"/>
    <property type="match status" value="1"/>
</dbReference>
<evidence type="ECO:0000256" key="1">
    <source>
        <dbReference type="ARBA" id="ARBA00004743"/>
    </source>
</evidence>
<dbReference type="InterPro" id="IPR054691">
    <property type="entry name" value="LeuA/HCS_post-cat"/>
</dbReference>
<dbReference type="InterPro" id="IPR013709">
    <property type="entry name" value="2-isopropylmalate_synth_dimer"/>
</dbReference>
<evidence type="ECO:0000256" key="3">
    <source>
        <dbReference type="ARBA" id="ARBA00022605"/>
    </source>
</evidence>
<dbReference type="EC" id="2.3.3.21" evidence="8"/>
<dbReference type="AlphaFoldDB" id="D5EJA6"/>
<dbReference type="EMBL" id="CP001998">
    <property type="protein sequence ID" value="ADE54505.1"/>
    <property type="molecule type" value="Genomic_DNA"/>
</dbReference>
<comment type="pathway">
    <text evidence="1">Amino-acid biosynthesis; L-isoleucine biosynthesis; 2-oxobutanoate from pyruvate: step 1/3.</text>
</comment>
<dbReference type="InterPro" id="IPR002034">
    <property type="entry name" value="AIPM/Hcit_synth_CS"/>
</dbReference>
<protein>
    <recommendedName>
        <fullName evidence="8">Citramalate synthase</fullName>
        <ecNumber evidence="8">2.3.3.21</ecNumber>
    </recommendedName>
</protein>
<accession>D5EJA6</accession>
<evidence type="ECO:0000256" key="8">
    <source>
        <dbReference type="NCBIfam" id="TIGR00977"/>
    </source>
</evidence>
<keyword evidence="6" id="KW-0100">Branched-chain amino acid biosynthesis</keyword>
<dbReference type="InterPro" id="IPR005675">
    <property type="entry name" value="Citramal_synthase"/>
</dbReference>
<dbReference type="HOGENOM" id="CLU_022158_7_0_0"/>
<dbReference type="GO" id="GO:0043714">
    <property type="term" value="F:(R)-citramalate synthase activity"/>
    <property type="evidence" value="ECO:0007669"/>
    <property type="project" value="UniProtKB-UniRule"/>
</dbReference>
<comment type="catalytic activity">
    <reaction evidence="7">
        <text>pyruvate + acetyl-CoA + H2O = (3R)-citramalate + CoA + H(+)</text>
        <dbReference type="Rhea" id="RHEA:19045"/>
        <dbReference type="ChEBI" id="CHEBI:15361"/>
        <dbReference type="ChEBI" id="CHEBI:15377"/>
        <dbReference type="ChEBI" id="CHEBI:15378"/>
        <dbReference type="ChEBI" id="CHEBI:30934"/>
        <dbReference type="ChEBI" id="CHEBI:57287"/>
        <dbReference type="ChEBI" id="CHEBI:57288"/>
        <dbReference type="EC" id="2.3.3.21"/>
    </reaction>
</comment>
<dbReference type="Gene3D" id="1.10.238.260">
    <property type="match status" value="1"/>
</dbReference>
<dbReference type="Gene3D" id="3.20.20.70">
    <property type="entry name" value="Aldolase class I"/>
    <property type="match status" value="1"/>
</dbReference>
<dbReference type="NCBIfam" id="TIGR00977">
    <property type="entry name" value="citramal_synth"/>
    <property type="match status" value="1"/>
</dbReference>
<dbReference type="UniPathway" id="UPA00047">
    <property type="reaction ID" value="UER00066"/>
</dbReference>
<organism evidence="11 12">
    <name type="scientific">Coraliomargarita akajimensis (strain DSM 45221 / IAM 15411 / JCM 23193 / KCTC 12865 / 04OKA010-24)</name>
    <dbReference type="NCBI Taxonomy" id="583355"/>
    <lineage>
        <taxon>Bacteria</taxon>
        <taxon>Pseudomonadati</taxon>
        <taxon>Verrucomicrobiota</taxon>
        <taxon>Opitutia</taxon>
        <taxon>Puniceicoccales</taxon>
        <taxon>Coraliomargaritaceae</taxon>
        <taxon>Coraliomargarita</taxon>
    </lineage>
</organism>
<proteinExistence type="inferred from homology"/>
<dbReference type="PANTHER" id="PTHR43538">
    <property type="entry name" value="ALPHA-IPM SYNTHASE/HOMOCITRATE SYNTHASE"/>
    <property type="match status" value="1"/>
</dbReference>
<evidence type="ECO:0000256" key="4">
    <source>
        <dbReference type="ARBA" id="ARBA00022624"/>
    </source>
</evidence>
<dbReference type="PROSITE" id="PS00816">
    <property type="entry name" value="AIPM_HOMOCIT_SYNTH_2"/>
    <property type="match status" value="1"/>
</dbReference>
<dbReference type="PROSITE" id="PS00815">
    <property type="entry name" value="AIPM_HOMOCIT_SYNTH_1"/>
    <property type="match status" value="1"/>
</dbReference>
<evidence type="ECO:0000313" key="11">
    <source>
        <dbReference type="EMBL" id="ADE54505.1"/>
    </source>
</evidence>
<dbReference type="Proteomes" id="UP000000925">
    <property type="component" value="Chromosome"/>
</dbReference>
<dbReference type="KEGG" id="caa:Caka_1486"/>
<dbReference type="RefSeq" id="WP_013043227.1">
    <property type="nucleotide sequence ID" value="NC_014008.1"/>
</dbReference>
<dbReference type="Pfam" id="PF08502">
    <property type="entry name" value="LeuA_dimer"/>
    <property type="match status" value="1"/>
</dbReference>
<dbReference type="GO" id="GO:0009098">
    <property type="term" value="P:L-leucine biosynthetic process"/>
    <property type="evidence" value="ECO:0007669"/>
    <property type="project" value="InterPro"/>
</dbReference>
<sequence>MTQAIKIYDTTLRDGTQGEGVSFTVAAKLRVAEKLDQFGIDYIEGGWPGSNPRDMAFFEEAQKLNLKHAKIAAFGSTRRASLSAAEDPQLKLLLDANTPVVTIFGKTWLLHVTEILRTTAEENLKMIEDSVRHLVDNGREVIYDAEHFFDGYCDNPEYALQTLEAAKRGGASCLTLCDTNGGKLVSEVNEIVSVVVAHFPDTPVGMHCHNDAGLGVAVSIAGVESGAALVQGTMNGYGERNGNANLTTIIPNLALKLNCEMNCGEHLEKLRDLSLFVAEMANVTHDIKAPFVGASAFVHKGGVHADAVAKVKHSYEHIEPELVGNRTRVLVSDMSGRSSVMMKAKEIGVELDARAPELKEFLQQLKELEFRGYEYEAADASFKLLLARFLKGKQSDFELIGYRTMVSHQTALERVVSEATVQVRVNGEIHHTVCEANGPVDALAHALGKAIAPAFPVVNQIELVDYKVRILESQHGTDAIIRVQIESQDTITGETWGTVGASDNIIEATWEALVDSVEYKLMLAAD</sequence>
<dbReference type="Gene3D" id="3.30.160.270">
    <property type="match status" value="1"/>
</dbReference>
<evidence type="ECO:0000256" key="2">
    <source>
        <dbReference type="ARBA" id="ARBA00006154"/>
    </source>
</evidence>
<dbReference type="InterPro" id="IPR000891">
    <property type="entry name" value="PYR_CT"/>
</dbReference>
<dbReference type="InterPro" id="IPR013785">
    <property type="entry name" value="Aldolase_TIM"/>
</dbReference>
<dbReference type="SMART" id="SM00917">
    <property type="entry name" value="LeuA_dimer"/>
    <property type="match status" value="1"/>
</dbReference>
<dbReference type="OrthoDB" id="9804858at2"/>
<keyword evidence="12" id="KW-1185">Reference proteome</keyword>
<keyword evidence="5 9" id="KW-0808">Transferase</keyword>
<feature type="domain" description="Pyruvate carboxyltransferase" evidence="10">
    <location>
        <begin position="5"/>
        <end position="271"/>
    </location>
</feature>
<name>D5EJA6_CORAD</name>
<evidence type="ECO:0000313" key="12">
    <source>
        <dbReference type="Proteomes" id="UP000000925"/>
    </source>
</evidence>
<dbReference type="SUPFAM" id="SSF51569">
    <property type="entry name" value="Aldolase"/>
    <property type="match status" value="1"/>
</dbReference>
<dbReference type="Pfam" id="PF22617">
    <property type="entry name" value="HCS_D2"/>
    <property type="match status" value="1"/>
</dbReference>
<evidence type="ECO:0000259" key="10">
    <source>
        <dbReference type="PROSITE" id="PS50991"/>
    </source>
</evidence>
<dbReference type="STRING" id="583355.Caka_1486"/>
<evidence type="ECO:0000256" key="9">
    <source>
        <dbReference type="RuleBase" id="RU003523"/>
    </source>
</evidence>
<dbReference type="GO" id="GO:0003852">
    <property type="term" value="F:2-isopropylmalate synthase activity"/>
    <property type="evidence" value="ECO:0007669"/>
    <property type="project" value="InterPro"/>
</dbReference>
<dbReference type="SUPFAM" id="SSF110921">
    <property type="entry name" value="2-isopropylmalate synthase LeuA, allosteric (dimerisation) domain"/>
    <property type="match status" value="1"/>
</dbReference>
<dbReference type="InterPro" id="IPR036230">
    <property type="entry name" value="LeuA_allosteric_dom_sf"/>
</dbReference>
<keyword evidence="4" id="KW-0412">Isoleucine biosynthesis</keyword>
<dbReference type="Pfam" id="PF00682">
    <property type="entry name" value="HMGL-like"/>
    <property type="match status" value="1"/>
</dbReference>
<dbReference type="PANTHER" id="PTHR43538:SF1">
    <property type="entry name" value="(R)-CITRAMALATE SYNTHASE"/>
    <property type="match status" value="1"/>
</dbReference>
<evidence type="ECO:0000256" key="6">
    <source>
        <dbReference type="ARBA" id="ARBA00023304"/>
    </source>
</evidence>
<reference evidence="11 12" key="1">
    <citation type="journal article" date="2010" name="Stand. Genomic Sci.">
        <title>Complete genome sequence of Coraliomargarita akajimensis type strain (04OKA010-24).</title>
        <authorList>
            <person name="Mavromatis K."/>
            <person name="Abt B."/>
            <person name="Brambilla E."/>
            <person name="Lapidus A."/>
            <person name="Copeland A."/>
            <person name="Deshpande S."/>
            <person name="Nolan M."/>
            <person name="Lucas S."/>
            <person name="Tice H."/>
            <person name="Cheng J.F."/>
            <person name="Han C."/>
            <person name="Detter J.C."/>
            <person name="Woyke T."/>
            <person name="Goodwin L."/>
            <person name="Pitluck S."/>
            <person name="Held B."/>
            <person name="Brettin T."/>
            <person name="Tapia R."/>
            <person name="Ivanova N."/>
            <person name="Mikhailova N."/>
            <person name="Pati A."/>
            <person name="Liolios K."/>
            <person name="Chen A."/>
            <person name="Palaniappan K."/>
            <person name="Land M."/>
            <person name="Hauser L."/>
            <person name="Chang Y.J."/>
            <person name="Jeffries C.D."/>
            <person name="Rohde M."/>
            <person name="Goker M."/>
            <person name="Bristow J."/>
            <person name="Eisen J.A."/>
            <person name="Markowitz V."/>
            <person name="Hugenholtz P."/>
            <person name="Klenk H.P."/>
            <person name="Kyrpides N.C."/>
        </authorList>
    </citation>
    <scope>NUCLEOTIDE SEQUENCE [LARGE SCALE GENOMIC DNA]</scope>
    <source>
        <strain evidence="12">DSM 45221 / IAM 15411 / JCM 23193 / KCTC 12865</strain>
    </source>
</reference>
<dbReference type="PROSITE" id="PS50991">
    <property type="entry name" value="PYR_CT"/>
    <property type="match status" value="1"/>
</dbReference>
<evidence type="ECO:0000256" key="5">
    <source>
        <dbReference type="ARBA" id="ARBA00022679"/>
    </source>
</evidence>
<evidence type="ECO:0000256" key="7">
    <source>
        <dbReference type="ARBA" id="ARBA00048263"/>
    </source>
</evidence>
<keyword evidence="3" id="KW-0028">Amino-acid biosynthesis</keyword>
<gene>
    <name evidence="11" type="ordered locus">Caka_1486</name>
</gene>
<dbReference type="eggNOG" id="COG0119">
    <property type="taxonomic scope" value="Bacteria"/>
</dbReference>
<comment type="similarity">
    <text evidence="2 9">Belongs to the alpha-IPM synthase/homocitrate synthase family.</text>
</comment>